<feature type="domain" description="PiggyBac transposable element-derived protein" evidence="9">
    <location>
        <begin position="81"/>
        <end position="145"/>
    </location>
</feature>
<name>A0AA88LAU7_ARTSF</name>
<protein>
    <submittedName>
        <fullName evidence="10">Uncharacterized protein</fullName>
    </submittedName>
</protein>
<proteinExistence type="inferred from homology"/>
<keyword evidence="7" id="KW-0544">Nucleosome core</keyword>
<evidence type="ECO:0000256" key="4">
    <source>
        <dbReference type="ARBA" id="ARBA00022454"/>
    </source>
</evidence>
<dbReference type="FunFam" id="1.10.20.10:FF:000085">
    <property type="entry name" value="Histone H3.2"/>
    <property type="match status" value="1"/>
</dbReference>
<evidence type="ECO:0000256" key="1">
    <source>
        <dbReference type="ARBA" id="ARBA00004123"/>
    </source>
</evidence>
<dbReference type="InterPro" id="IPR029526">
    <property type="entry name" value="PGBD"/>
</dbReference>
<dbReference type="EMBL" id="JAVRJZ010000008">
    <property type="protein sequence ID" value="KAK2719489.1"/>
    <property type="molecule type" value="Genomic_DNA"/>
</dbReference>
<dbReference type="GO" id="GO:0000786">
    <property type="term" value="C:nucleosome"/>
    <property type="evidence" value="ECO:0007669"/>
    <property type="project" value="UniProtKB-KW"/>
</dbReference>
<dbReference type="InterPro" id="IPR000164">
    <property type="entry name" value="Histone_H3/CENP-A"/>
</dbReference>
<dbReference type="GO" id="GO:0005634">
    <property type="term" value="C:nucleus"/>
    <property type="evidence" value="ECO:0007669"/>
    <property type="project" value="UniProtKB-SubCell"/>
</dbReference>
<gene>
    <name evidence="10" type="ORF">QYM36_005091</name>
</gene>
<evidence type="ECO:0000256" key="6">
    <source>
        <dbReference type="ARBA" id="ARBA00023242"/>
    </source>
</evidence>
<dbReference type="AlphaFoldDB" id="A0AA88LAU7"/>
<dbReference type="Pfam" id="PF13843">
    <property type="entry name" value="DDE_Tnp_1_7"/>
    <property type="match status" value="1"/>
</dbReference>
<comment type="caution">
    <text evidence="10">The sequence shown here is derived from an EMBL/GenBank/DDBJ whole genome shotgun (WGS) entry which is preliminary data.</text>
</comment>
<dbReference type="CDD" id="cd22911">
    <property type="entry name" value="HFD_H3"/>
    <property type="match status" value="1"/>
</dbReference>
<dbReference type="Gene3D" id="1.10.20.10">
    <property type="entry name" value="Histone, subunit A"/>
    <property type="match status" value="1"/>
</dbReference>
<dbReference type="InterPro" id="IPR007125">
    <property type="entry name" value="H2A/H2B/H3"/>
</dbReference>
<keyword evidence="11" id="KW-1185">Reference proteome</keyword>
<sequence>MYSSKRILSQISGDIMFVFTKQKCVDMLRQIISDTRTDFLGKWATDAIGSIDPGPEKTCFSQSFKFPTSLSHSQSLLKGTIAAKFSKKKYVEIERPAVIKGCNKYMGGVDLADMFIELYHSNLKTRKWCMRIFYYALDSAVVNAWLIYRRNCWQSNYKSMPLLKFKTSIACSLGYSDTSRRRPGRPLSLEAEGIRPQKIPTEPTLPPTDVRHDGYSSGTVARREIRRYQKSTELLIRKLPFQRLARGIAQDFKTDLRFHSSAVMALQEASKAYLIGLFEDTNLCAIHAKRVTIMPKDIQLARRIRGERA</sequence>
<comment type="similarity">
    <text evidence="3">Belongs to the histone H3 family.</text>
</comment>
<dbReference type="Proteomes" id="UP001187531">
    <property type="component" value="Unassembled WGS sequence"/>
</dbReference>
<dbReference type="GO" id="GO:0003677">
    <property type="term" value="F:DNA binding"/>
    <property type="evidence" value="ECO:0007669"/>
    <property type="project" value="UniProtKB-KW"/>
</dbReference>
<dbReference type="PANTHER" id="PTHR11426">
    <property type="entry name" value="HISTONE H3"/>
    <property type="match status" value="1"/>
</dbReference>
<evidence type="ECO:0000313" key="10">
    <source>
        <dbReference type="EMBL" id="KAK2719489.1"/>
    </source>
</evidence>
<evidence type="ECO:0000313" key="11">
    <source>
        <dbReference type="Proteomes" id="UP001187531"/>
    </source>
</evidence>
<dbReference type="PRINTS" id="PR00622">
    <property type="entry name" value="HISTONEH3"/>
</dbReference>
<keyword evidence="6" id="KW-0539">Nucleus</keyword>
<evidence type="ECO:0000256" key="7">
    <source>
        <dbReference type="ARBA" id="ARBA00023269"/>
    </source>
</evidence>
<feature type="domain" description="Core Histone H2A/H2B/H3" evidence="8">
    <location>
        <begin position="218"/>
        <end position="304"/>
    </location>
</feature>
<evidence type="ECO:0000256" key="2">
    <source>
        <dbReference type="ARBA" id="ARBA00004286"/>
    </source>
</evidence>
<evidence type="ECO:0000256" key="5">
    <source>
        <dbReference type="ARBA" id="ARBA00023125"/>
    </source>
</evidence>
<comment type="subcellular location">
    <subcellularLocation>
        <location evidence="2">Chromosome</location>
    </subcellularLocation>
    <subcellularLocation>
        <location evidence="1">Nucleus</location>
    </subcellularLocation>
</comment>
<evidence type="ECO:0000259" key="8">
    <source>
        <dbReference type="Pfam" id="PF00125"/>
    </source>
</evidence>
<dbReference type="SUPFAM" id="SSF47113">
    <property type="entry name" value="Histone-fold"/>
    <property type="match status" value="1"/>
</dbReference>
<reference evidence="10" key="1">
    <citation type="submission" date="2023-07" db="EMBL/GenBank/DDBJ databases">
        <title>Chromosome-level genome assembly of Artemia franciscana.</title>
        <authorList>
            <person name="Jo E."/>
        </authorList>
    </citation>
    <scope>NUCLEOTIDE SEQUENCE</scope>
    <source>
        <tissue evidence="10">Whole body</tissue>
    </source>
</reference>
<dbReference type="PROSITE" id="PS00959">
    <property type="entry name" value="HISTONE_H3_2"/>
    <property type="match status" value="1"/>
</dbReference>
<organism evidence="10 11">
    <name type="scientific">Artemia franciscana</name>
    <name type="common">Brine shrimp</name>
    <name type="synonym">Artemia sanfranciscana</name>
    <dbReference type="NCBI Taxonomy" id="6661"/>
    <lineage>
        <taxon>Eukaryota</taxon>
        <taxon>Metazoa</taxon>
        <taxon>Ecdysozoa</taxon>
        <taxon>Arthropoda</taxon>
        <taxon>Crustacea</taxon>
        <taxon>Branchiopoda</taxon>
        <taxon>Anostraca</taxon>
        <taxon>Artemiidae</taxon>
        <taxon>Artemia</taxon>
    </lineage>
</organism>
<dbReference type="SMART" id="SM00428">
    <property type="entry name" value="H3"/>
    <property type="match status" value="1"/>
</dbReference>
<dbReference type="GO" id="GO:0030527">
    <property type="term" value="F:structural constituent of chromatin"/>
    <property type="evidence" value="ECO:0007669"/>
    <property type="project" value="InterPro"/>
</dbReference>
<keyword evidence="4" id="KW-0158">Chromosome</keyword>
<evidence type="ECO:0000256" key="3">
    <source>
        <dbReference type="ARBA" id="ARBA00010343"/>
    </source>
</evidence>
<evidence type="ECO:0000259" key="9">
    <source>
        <dbReference type="Pfam" id="PF13843"/>
    </source>
</evidence>
<dbReference type="InterPro" id="IPR009072">
    <property type="entry name" value="Histone-fold"/>
</dbReference>
<accession>A0AA88LAU7</accession>
<keyword evidence="5" id="KW-0238">DNA-binding</keyword>
<dbReference type="GO" id="GO:0046982">
    <property type="term" value="F:protein heterodimerization activity"/>
    <property type="evidence" value="ECO:0007669"/>
    <property type="project" value="InterPro"/>
</dbReference>
<dbReference type="Pfam" id="PF00125">
    <property type="entry name" value="Histone"/>
    <property type="match status" value="1"/>
</dbReference>